<comment type="caution">
    <text evidence="1">The sequence shown here is derived from an EMBL/GenBank/DDBJ whole genome shotgun (WGS) entry which is preliminary data.</text>
</comment>
<dbReference type="Proteomes" id="UP000054123">
    <property type="component" value="Unassembled WGS sequence"/>
</dbReference>
<evidence type="ECO:0000313" key="2">
    <source>
        <dbReference type="Proteomes" id="UP000054123"/>
    </source>
</evidence>
<keyword evidence="2" id="KW-1185">Reference proteome</keyword>
<dbReference type="EMBL" id="JANJ01000004">
    <property type="protein sequence ID" value="EXI62211.1"/>
    <property type="molecule type" value="Genomic_DNA"/>
</dbReference>
<dbReference type="AlphaFoldDB" id="A0A011MI97"/>
<organism evidence="1 2">
    <name type="scientific">Mannheimia granulomatis</name>
    <dbReference type="NCBI Taxonomy" id="85402"/>
    <lineage>
        <taxon>Bacteria</taxon>
        <taxon>Pseudomonadati</taxon>
        <taxon>Pseudomonadota</taxon>
        <taxon>Gammaproteobacteria</taxon>
        <taxon>Pasteurellales</taxon>
        <taxon>Pasteurellaceae</taxon>
        <taxon>Mannheimia</taxon>
    </lineage>
</organism>
<protein>
    <submittedName>
        <fullName evidence="1">Uncharacterized protein</fullName>
    </submittedName>
</protein>
<gene>
    <name evidence="1" type="ORF">AK33_05660</name>
</gene>
<proteinExistence type="predicted"/>
<name>A0A011MI97_9PAST</name>
<sequence>MRKMSKNAKRNKRLNGGRTAATYFYLVWGR</sequence>
<accession>A0A011MI97</accession>
<reference evidence="1 2" key="1">
    <citation type="journal article" date="2014" name="Genome Announc.">
        <title>Genome Sequence of a Presumptive Mannheimia haemolytica Strain with an A1/A6-Cross-Reactive Serotype from a White-Tailed Deer (Odocoileus virginianus).</title>
        <authorList>
            <person name="Lawrence P.K."/>
            <person name="Bey R.F."/>
            <person name="Wiener B."/>
            <person name="Kittichotirat W."/>
            <person name="Bumgarner R.E."/>
        </authorList>
    </citation>
    <scope>NUCLEOTIDE SEQUENCE [LARGE SCALE GENOMIC DNA]</scope>
    <source>
        <strain evidence="1 2">PKL10</strain>
    </source>
</reference>
<evidence type="ECO:0000313" key="1">
    <source>
        <dbReference type="EMBL" id="EXI62211.1"/>
    </source>
</evidence>